<reference evidence="1" key="1">
    <citation type="journal article" date="2014" name="Int. J. Syst. Evol. Microbiol.">
        <title>Complete genome sequence of Corynebacterium casei LMG S-19264T (=DSM 44701T), isolated from a smear-ripened cheese.</title>
        <authorList>
            <consortium name="US DOE Joint Genome Institute (JGI-PGF)"/>
            <person name="Walter F."/>
            <person name="Albersmeier A."/>
            <person name="Kalinowski J."/>
            <person name="Ruckert C."/>
        </authorList>
    </citation>
    <scope>NUCLEOTIDE SEQUENCE</scope>
    <source>
        <strain evidence="1">KCTC 22169</strain>
    </source>
</reference>
<sequence length="94" mass="10864">MSLHIRLVEIERYFPNVQNTTDLQRAFGPLRRFCREQPDTAFTMAPWSEPDRGEAAIVIIGTDRGQVDAATQRLEDWMEANLEGQSLRLETSWL</sequence>
<keyword evidence="2" id="KW-1185">Reference proteome</keyword>
<reference evidence="1" key="2">
    <citation type="submission" date="2020-09" db="EMBL/GenBank/DDBJ databases">
        <authorList>
            <person name="Sun Q."/>
            <person name="Kim S."/>
        </authorList>
    </citation>
    <scope>NUCLEOTIDE SEQUENCE</scope>
    <source>
        <strain evidence="1">KCTC 22169</strain>
    </source>
</reference>
<evidence type="ECO:0000313" key="2">
    <source>
        <dbReference type="Proteomes" id="UP000626148"/>
    </source>
</evidence>
<protein>
    <submittedName>
        <fullName evidence="1">Uncharacterized protein</fullName>
    </submittedName>
</protein>
<accession>A0A918K4N8</accession>
<dbReference type="RefSeq" id="WP_189608006.1">
    <property type="nucleotide sequence ID" value="NZ_BMXR01000003.1"/>
</dbReference>
<proteinExistence type="predicted"/>
<dbReference type="Proteomes" id="UP000626148">
    <property type="component" value="Unassembled WGS sequence"/>
</dbReference>
<organism evidence="1 2">
    <name type="scientific">Saccharospirillum salsuginis</name>
    <dbReference type="NCBI Taxonomy" id="418750"/>
    <lineage>
        <taxon>Bacteria</taxon>
        <taxon>Pseudomonadati</taxon>
        <taxon>Pseudomonadota</taxon>
        <taxon>Gammaproteobacteria</taxon>
        <taxon>Oceanospirillales</taxon>
        <taxon>Saccharospirillaceae</taxon>
        <taxon>Saccharospirillum</taxon>
    </lineage>
</organism>
<comment type="caution">
    <text evidence="1">The sequence shown here is derived from an EMBL/GenBank/DDBJ whole genome shotgun (WGS) entry which is preliminary data.</text>
</comment>
<name>A0A918K4N8_9GAMM</name>
<gene>
    <name evidence="1" type="ORF">GCM10007392_15940</name>
</gene>
<dbReference type="EMBL" id="BMXR01000003">
    <property type="protein sequence ID" value="GGX49437.1"/>
    <property type="molecule type" value="Genomic_DNA"/>
</dbReference>
<dbReference type="AlphaFoldDB" id="A0A918K4N8"/>
<evidence type="ECO:0000313" key="1">
    <source>
        <dbReference type="EMBL" id="GGX49437.1"/>
    </source>
</evidence>